<dbReference type="GO" id="GO:0000156">
    <property type="term" value="F:phosphorelay response regulator activity"/>
    <property type="evidence" value="ECO:0000318"/>
    <property type="project" value="GO_Central"/>
</dbReference>
<organism evidence="4 5">
    <name type="scientific">Rhodopirellula baltica (strain DSM 10527 / NCIMB 13988 / SH1)</name>
    <dbReference type="NCBI Taxonomy" id="243090"/>
    <lineage>
        <taxon>Bacteria</taxon>
        <taxon>Pseudomonadati</taxon>
        <taxon>Planctomycetota</taxon>
        <taxon>Planctomycetia</taxon>
        <taxon>Pirellulales</taxon>
        <taxon>Pirellulaceae</taxon>
        <taxon>Rhodopirellula</taxon>
    </lineage>
</organism>
<dbReference type="EnsemblBacteria" id="CAD72467">
    <property type="protein sequence ID" value="CAD72467"/>
    <property type="gene ID" value="RB2174"/>
</dbReference>
<protein>
    <submittedName>
        <fullName evidence="4">Probable transcriptional regulator</fullName>
    </submittedName>
</protein>
<dbReference type="InterPro" id="IPR050595">
    <property type="entry name" value="Bact_response_regulator"/>
</dbReference>
<evidence type="ECO:0000313" key="5">
    <source>
        <dbReference type="Proteomes" id="UP000001025"/>
    </source>
</evidence>
<sequence>MRLIKSTARYATLSLLVSECRTDMTTAIRILAAGCTDTDSALLLDTISERGWDFRSVDNGANGLNQLQKYQPHLVLLDTELVEPDAYELCRQIKDDHTALVMLVTSLRDHSEIARGAEAGTDDFLSKPIAETDLRSRLVNLVALHDTIR</sequence>
<dbReference type="eggNOG" id="COG0745">
    <property type="taxonomic scope" value="Bacteria"/>
</dbReference>
<dbReference type="Gene3D" id="3.40.50.2300">
    <property type="match status" value="1"/>
</dbReference>
<dbReference type="PROSITE" id="PS50110">
    <property type="entry name" value="RESPONSE_REGULATORY"/>
    <property type="match status" value="1"/>
</dbReference>
<dbReference type="AlphaFoldDB" id="Q7UW99"/>
<dbReference type="InterPro" id="IPR001789">
    <property type="entry name" value="Sig_transdc_resp-reg_receiver"/>
</dbReference>
<dbReference type="GO" id="GO:0000160">
    <property type="term" value="P:phosphorelay signal transduction system"/>
    <property type="evidence" value="ECO:0000318"/>
    <property type="project" value="GO_Central"/>
</dbReference>
<dbReference type="KEGG" id="rba:RB2174"/>
<accession>Q7UW99</accession>
<dbReference type="Pfam" id="PF00072">
    <property type="entry name" value="Response_reg"/>
    <property type="match status" value="1"/>
</dbReference>
<keyword evidence="5" id="KW-1185">Reference proteome</keyword>
<feature type="domain" description="Response regulatory" evidence="3">
    <location>
        <begin position="29"/>
        <end position="142"/>
    </location>
</feature>
<dbReference type="Proteomes" id="UP000001025">
    <property type="component" value="Chromosome"/>
</dbReference>
<evidence type="ECO:0000256" key="2">
    <source>
        <dbReference type="PROSITE-ProRule" id="PRU00169"/>
    </source>
</evidence>
<dbReference type="HOGENOM" id="CLU_1748210_0_0_0"/>
<evidence type="ECO:0000256" key="1">
    <source>
        <dbReference type="ARBA" id="ARBA00022553"/>
    </source>
</evidence>
<evidence type="ECO:0000259" key="3">
    <source>
        <dbReference type="PROSITE" id="PS50110"/>
    </source>
</evidence>
<dbReference type="SMART" id="SM00448">
    <property type="entry name" value="REC"/>
    <property type="match status" value="1"/>
</dbReference>
<dbReference type="PANTHER" id="PTHR44591">
    <property type="entry name" value="STRESS RESPONSE REGULATOR PROTEIN 1"/>
    <property type="match status" value="1"/>
</dbReference>
<name>Q7UW99_RHOBA</name>
<dbReference type="InParanoid" id="Q7UW99"/>
<dbReference type="InterPro" id="IPR011006">
    <property type="entry name" value="CheY-like_superfamily"/>
</dbReference>
<gene>
    <name evidence="4" type="ordered locus">RB2174</name>
</gene>
<dbReference type="SUPFAM" id="SSF52172">
    <property type="entry name" value="CheY-like"/>
    <property type="match status" value="1"/>
</dbReference>
<dbReference type="EMBL" id="BX294136">
    <property type="protein sequence ID" value="CAD72467.1"/>
    <property type="molecule type" value="Genomic_DNA"/>
</dbReference>
<keyword evidence="1 2" id="KW-0597">Phosphoprotein</keyword>
<feature type="modified residue" description="4-aspartylphosphate" evidence="2">
    <location>
        <position position="78"/>
    </location>
</feature>
<reference evidence="4 5" key="1">
    <citation type="journal article" date="2003" name="Proc. Natl. Acad. Sci. U.S.A.">
        <title>Complete genome sequence of the marine planctomycete Pirellula sp. strain 1.</title>
        <authorList>
            <person name="Gloeckner F.O."/>
            <person name="Kube M."/>
            <person name="Bauer M."/>
            <person name="Teeling H."/>
            <person name="Lombardot T."/>
            <person name="Ludwig W."/>
            <person name="Gade D."/>
            <person name="Beck A."/>
            <person name="Borzym K."/>
            <person name="Heitmann K."/>
            <person name="Rabus R."/>
            <person name="Schlesner H."/>
            <person name="Amann R."/>
            <person name="Reinhardt R."/>
        </authorList>
    </citation>
    <scope>NUCLEOTIDE SEQUENCE [LARGE SCALE GENOMIC DNA]</scope>
    <source>
        <strain evidence="5">DSM 10527 / NCIMB 13988 / SH1</strain>
    </source>
</reference>
<dbReference type="PANTHER" id="PTHR44591:SF23">
    <property type="entry name" value="CHEY SUBFAMILY"/>
    <property type="match status" value="1"/>
</dbReference>
<proteinExistence type="predicted"/>
<dbReference type="STRING" id="243090.RB2174"/>
<dbReference type="OrthoDB" id="282219at2"/>
<evidence type="ECO:0000313" key="4">
    <source>
        <dbReference type="EMBL" id="CAD72467.1"/>
    </source>
</evidence>